<proteinExistence type="predicted"/>
<feature type="domain" description="HTH arsR-type" evidence="1">
    <location>
        <begin position="1"/>
        <end position="93"/>
    </location>
</feature>
<dbReference type="Proteomes" id="UP000297453">
    <property type="component" value="Unassembled WGS sequence"/>
</dbReference>
<gene>
    <name evidence="2" type="ORF">EHO59_13720</name>
</gene>
<dbReference type="Gene3D" id="1.10.10.10">
    <property type="entry name" value="Winged helix-like DNA-binding domain superfamily/Winged helix DNA-binding domain"/>
    <property type="match status" value="1"/>
</dbReference>
<comment type="caution">
    <text evidence="2">The sequence shown here is derived from an EMBL/GenBank/DDBJ whole genome shotgun (WGS) entry which is preliminary data.</text>
</comment>
<dbReference type="InterPro" id="IPR001845">
    <property type="entry name" value="HTH_ArsR_DNA-bd_dom"/>
</dbReference>
<dbReference type="InterPro" id="IPR036388">
    <property type="entry name" value="WH-like_DNA-bd_sf"/>
</dbReference>
<evidence type="ECO:0000259" key="1">
    <source>
        <dbReference type="PROSITE" id="PS50987"/>
    </source>
</evidence>
<dbReference type="GO" id="GO:0003700">
    <property type="term" value="F:DNA-binding transcription factor activity"/>
    <property type="evidence" value="ECO:0007669"/>
    <property type="project" value="InterPro"/>
</dbReference>
<dbReference type="EMBL" id="RQEP01000018">
    <property type="protein sequence ID" value="TGK00972.1"/>
    <property type="molecule type" value="Genomic_DNA"/>
</dbReference>
<dbReference type="PROSITE" id="PS50987">
    <property type="entry name" value="HTH_ARSR_2"/>
    <property type="match status" value="1"/>
</dbReference>
<dbReference type="RefSeq" id="WP_135588995.1">
    <property type="nucleotide sequence ID" value="NZ_RQEP01000018.1"/>
</dbReference>
<reference evidence="2" key="1">
    <citation type="journal article" date="2019" name="PLoS Negl. Trop. Dis.">
        <title>Revisiting the worldwide diversity of Leptospira species in the environment.</title>
        <authorList>
            <person name="Vincent A.T."/>
            <person name="Schiettekatte O."/>
            <person name="Bourhy P."/>
            <person name="Veyrier F.J."/>
            <person name="Picardeau M."/>
        </authorList>
    </citation>
    <scope>NUCLEOTIDE SEQUENCE [LARGE SCALE GENOMIC DNA]</scope>
    <source>
        <strain evidence="2">SSS9</strain>
    </source>
</reference>
<evidence type="ECO:0000313" key="3">
    <source>
        <dbReference type="Proteomes" id="UP000297453"/>
    </source>
</evidence>
<organism evidence="2 3">
    <name type="scientific">Leptospira semungkisensis</name>
    <dbReference type="NCBI Taxonomy" id="2484985"/>
    <lineage>
        <taxon>Bacteria</taxon>
        <taxon>Pseudomonadati</taxon>
        <taxon>Spirochaetota</taxon>
        <taxon>Spirochaetia</taxon>
        <taxon>Leptospirales</taxon>
        <taxon>Leptospiraceae</taxon>
        <taxon>Leptospira</taxon>
    </lineage>
</organism>
<protein>
    <submittedName>
        <fullName evidence="2">ArsR family transcriptional regulator</fullName>
    </submittedName>
</protein>
<dbReference type="Pfam" id="PF12840">
    <property type="entry name" value="HTH_20"/>
    <property type="match status" value="1"/>
</dbReference>
<dbReference type="PRINTS" id="PR00778">
    <property type="entry name" value="HTHARSR"/>
</dbReference>
<dbReference type="PANTHER" id="PTHR38600:SF2">
    <property type="entry name" value="SLL0088 PROTEIN"/>
    <property type="match status" value="1"/>
</dbReference>
<dbReference type="NCBIfam" id="NF033788">
    <property type="entry name" value="HTH_metalloreg"/>
    <property type="match status" value="1"/>
</dbReference>
<dbReference type="AlphaFoldDB" id="A0A4R9FQB3"/>
<dbReference type="SUPFAM" id="SSF46785">
    <property type="entry name" value="Winged helix' DNA-binding domain"/>
    <property type="match status" value="1"/>
</dbReference>
<dbReference type="InterPro" id="IPR036390">
    <property type="entry name" value="WH_DNA-bd_sf"/>
</dbReference>
<dbReference type="InterPro" id="IPR011991">
    <property type="entry name" value="ArsR-like_HTH"/>
</dbReference>
<name>A0A4R9FQB3_9LEPT</name>
<sequence>MLNYSSSLDRIFYALSDPTRRNIVEQLSKKKASVSELASPLNMSMAAVVQHIQILEESGLIKTQKVGRVRSCQVEPRSFKMMESWLSQRRKFWEKNLDQLDEYLNRLEKERK</sequence>
<accession>A0A4R9FQB3</accession>
<dbReference type="PANTHER" id="PTHR38600">
    <property type="entry name" value="TRANSCRIPTIONAL REGULATORY PROTEIN"/>
    <property type="match status" value="1"/>
</dbReference>
<evidence type="ECO:0000313" key="2">
    <source>
        <dbReference type="EMBL" id="TGK00972.1"/>
    </source>
</evidence>
<dbReference type="SMART" id="SM00418">
    <property type="entry name" value="HTH_ARSR"/>
    <property type="match status" value="1"/>
</dbReference>
<dbReference type="CDD" id="cd00090">
    <property type="entry name" value="HTH_ARSR"/>
    <property type="match status" value="1"/>
</dbReference>
<keyword evidence="3" id="KW-1185">Reference proteome</keyword>
<dbReference type="OrthoDB" id="9794330at2"/>